<dbReference type="AlphaFoldDB" id="A0A0F9FFY2"/>
<comment type="caution">
    <text evidence="3">The sequence shown here is derived from an EMBL/GenBank/DDBJ whole genome shotgun (WGS) entry which is preliminary data.</text>
</comment>
<proteinExistence type="predicted"/>
<dbReference type="EMBL" id="LAZR01030585">
    <property type="protein sequence ID" value="KKL56170.1"/>
    <property type="molecule type" value="Genomic_DNA"/>
</dbReference>
<gene>
    <name evidence="3" type="ORF">LCGC14_2248070</name>
</gene>
<evidence type="ECO:0000313" key="3">
    <source>
        <dbReference type="EMBL" id="KKL56170.1"/>
    </source>
</evidence>
<name>A0A0F9FFY2_9ZZZZ</name>
<accession>A0A0F9FFY2</accession>
<dbReference type="InterPro" id="IPR000192">
    <property type="entry name" value="Aminotrans_V_dom"/>
</dbReference>
<evidence type="ECO:0000256" key="1">
    <source>
        <dbReference type="ARBA" id="ARBA00022898"/>
    </source>
</evidence>
<dbReference type="SUPFAM" id="SSF53383">
    <property type="entry name" value="PLP-dependent transferases"/>
    <property type="match status" value="1"/>
</dbReference>
<dbReference type="PANTHER" id="PTHR43586:SF8">
    <property type="entry name" value="CYSTEINE DESULFURASE 1, CHLOROPLASTIC"/>
    <property type="match status" value="1"/>
</dbReference>
<dbReference type="PANTHER" id="PTHR43586">
    <property type="entry name" value="CYSTEINE DESULFURASE"/>
    <property type="match status" value="1"/>
</dbReference>
<dbReference type="InterPro" id="IPR015422">
    <property type="entry name" value="PyrdxlP-dep_Trfase_small"/>
</dbReference>
<sequence length="101" mass="11161">AVRRLRQMEEVIVYGPPHAVDRGGVISFNYPDLHPHDIGTILDREGVAIRAGHHCTQPLMRSLGVSGTARASFYVYNTLEEVEVLVEALGKARAFFSNDTP</sequence>
<dbReference type="Gene3D" id="3.90.1150.10">
    <property type="entry name" value="Aspartate Aminotransferase, domain 1"/>
    <property type="match status" value="1"/>
</dbReference>
<evidence type="ECO:0000259" key="2">
    <source>
        <dbReference type="Pfam" id="PF00266"/>
    </source>
</evidence>
<dbReference type="Pfam" id="PF00266">
    <property type="entry name" value="Aminotran_5"/>
    <property type="match status" value="1"/>
</dbReference>
<protein>
    <recommendedName>
        <fullName evidence="2">Aminotransferase class V domain-containing protein</fullName>
    </recommendedName>
</protein>
<organism evidence="3">
    <name type="scientific">marine sediment metagenome</name>
    <dbReference type="NCBI Taxonomy" id="412755"/>
    <lineage>
        <taxon>unclassified sequences</taxon>
        <taxon>metagenomes</taxon>
        <taxon>ecological metagenomes</taxon>
    </lineage>
</organism>
<dbReference type="InterPro" id="IPR015424">
    <property type="entry name" value="PyrdxlP-dep_Trfase"/>
</dbReference>
<feature type="domain" description="Aminotransferase class V" evidence="2">
    <location>
        <begin position="2"/>
        <end position="85"/>
    </location>
</feature>
<feature type="non-terminal residue" evidence="3">
    <location>
        <position position="1"/>
    </location>
</feature>
<keyword evidence="1" id="KW-0663">Pyridoxal phosphate</keyword>
<reference evidence="3" key="1">
    <citation type="journal article" date="2015" name="Nature">
        <title>Complex archaea that bridge the gap between prokaryotes and eukaryotes.</title>
        <authorList>
            <person name="Spang A."/>
            <person name="Saw J.H."/>
            <person name="Jorgensen S.L."/>
            <person name="Zaremba-Niedzwiedzka K."/>
            <person name="Martijn J."/>
            <person name="Lind A.E."/>
            <person name="van Eijk R."/>
            <person name="Schleper C."/>
            <person name="Guy L."/>
            <person name="Ettema T.J."/>
        </authorList>
    </citation>
    <scope>NUCLEOTIDE SEQUENCE</scope>
</reference>